<gene>
    <name evidence="2" type="ORF">B0T25DRAFT_87092</name>
</gene>
<evidence type="ECO:0000256" key="1">
    <source>
        <dbReference type="SAM" id="MobiDB-lite"/>
    </source>
</evidence>
<accession>A0AAJ0HPR9</accession>
<proteinExistence type="predicted"/>
<protein>
    <submittedName>
        <fullName evidence="2">Uncharacterized protein</fullName>
    </submittedName>
</protein>
<organism evidence="2 3">
    <name type="scientific">Lasiosphaeria hispida</name>
    <dbReference type="NCBI Taxonomy" id="260671"/>
    <lineage>
        <taxon>Eukaryota</taxon>
        <taxon>Fungi</taxon>
        <taxon>Dikarya</taxon>
        <taxon>Ascomycota</taxon>
        <taxon>Pezizomycotina</taxon>
        <taxon>Sordariomycetes</taxon>
        <taxon>Sordariomycetidae</taxon>
        <taxon>Sordariales</taxon>
        <taxon>Lasiosphaeriaceae</taxon>
        <taxon>Lasiosphaeria</taxon>
    </lineage>
</organism>
<name>A0AAJ0HPR9_9PEZI</name>
<keyword evidence="3" id="KW-1185">Reference proteome</keyword>
<dbReference type="AlphaFoldDB" id="A0AAJ0HPR9"/>
<reference evidence="2" key="1">
    <citation type="journal article" date="2023" name="Mol. Phylogenet. Evol.">
        <title>Genome-scale phylogeny and comparative genomics of the fungal order Sordariales.</title>
        <authorList>
            <person name="Hensen N."/>
            <person name="Bonometti L."/>
            <person name="Westerberg I."/>
            <person name="Brannstrom I.O."/>
            <person name="Guillou S."/>
            <person name="Cros-Aarteil S."/>
            <person name="Calhoun S."/>
            <person name="Haridas S."/>
            <person name="Kuo A."/>
            <person name="Mondo S."/>
            <person name="Pangilinan J."/>
            <person name="Riley R."/>
            <person name="LaButti K."/>
            <person name="Andreopoulos B."/>
            <person name="Lipzen A."/>
            <person name="Chen C."/>
            <person name="Yan M."/>
            <person name="Daum C."/>
            <person name="Ng V."/>
            <person name="Clum A."/>
            <person name="Steindorff A."/>
            <person name="Ohm R.A."/>
            <person name="Martin F."/>
            <person name="Silar P."/>
            <person name="Natvig D.O."/>
            <person name="Lalanne C."/>
            <person name="Gautier V."/>
            <person name="Ament-Velasquez S.L."/>
            <person name="Kruys A."/>
            <person name="Hutchinson M.I."/>
            <person name="Powell A.J."/>
            <person name="Barry K."/>
            <person name="Miller A.N."/>
            <person name="Grigoriev I.V."/>
            <person name="Debuchy R."/>
            <person name="Gladieux P."/>
            <person name="Hiltunen Thoren M."/>
            <person name="Johannesson H."/>
        </authorList>
    </citation>
    <scope>NUCLEOTIDE SEQUENCE</scope>
    <source>
        <strain evidence="2">CBS 955.72</strain>
    </source>
</reference>
<evidence type="ECO:0000313" key="2">
    <source>
        <dbReference type="EMBL" id="KAK3359116.1"/>
    </source>
</evidence>
<dbReference type="Proteomes" id="UP001275084">
    <property type="component" value="Unassembled WGS sequence"/>
</dbReference>
<reference evidence="2" key="2">
    <citation type="submission" date="2023-06" db="EMBL/GenBank/DDBJ databases">
        <authorList>
            <consortium name="Lawrence Berkeley National Laboratory"/>
            <person name="Haridas S."/>
            <person name="Hensen N."/>
            <person name="Bonometti L."/>
            <person name="Westerberg I."/>
            <person name="Brannstrom I.O."/>
            <person name="Guillou S."/>
            <person name="Cros-Aarteil S."/>
            <person name="Calhoun S."/>
            <person name="Kuo A."/>
            <person name="Mondo S."/>
            <person name="Pangilinan J."/>
            <person name="Riley R."/>
            <person name="Labutti K."/>
            <person name="Andreopoulos B."/>
            <person name="Lipzen A."/>
            <person name="Chen C."/>
            <person name="Yanf M."/>
            <person name="Daum C."/>
            <person name="Ng V."/>
            <person name="Clum A."/>
            <person name="Steindorff A."/>
            <person name="Ohm R."/>
            <person name="Martin F."/>
            <person name="Silar P."/>
            <person name="Natvig D."/>
            <person name="Lalanne C."/>
            <person name="Gautier V."/>
            <person name="Ament-Velasquez S.L."/>
            <person name="Kruys A."/>
            <person name="Hutchinson M.I."/>
            <person name="Powell A.J."/>
            <person name="Barry K."/>
            <person name="Miller A.N."/>
            <person name="Grigoriev I.V."/>
            <person name="Debuchy R."/>
            <person name="Gladieux P."/>
            <person name="Thoren M.H."/>
            <person name="Johannesson H."/>
        </authorList>
    </citation>
    <scope>NUCLEOTIDE SEQUENCE</scope>
    <source>
        <strain evidence="2">CBS 955.72</strain>
    </source>
</reference>
<sequence>MQPARPRPKNMGCSRPDSSAIFSSPKPHCVPRGSGDDDLSPRLRLVCVCVYVCVCVCVRARERERMYVHVPRNTTLGRGCVGWLEAGCVSRGDMFFLLPNVHNPWPNRRFRFSQIPPSTIPPSRQKDNRPLITQRVDWPAGPFLTQPPEPPRPTNKTVPYRS</sequence>
<evidence type="ECO:0000313" key="3">
    <source>
        <dbReference type="Proteomes" id="UP001275084"/>
    </source>
</evidence>
<feature type="region of interest" description="Disordered" evidence="1">
    <location>
        <begin position="138"/>
        <end position="162"/>
    </location>
</feature>
<feature type="region of interest" description="Disordered" evidence="1">
    <location>
        <begin position="113"/>
        <end position="132"/>
    </location>
</feature>
<feature type="region of interest" description="Disordered" evidence="1">
    <location>
        <begin position="1"/>
        <end position="28"/>
    </location>
</feature>
<dbReference type="EMBL" id="JAUIQD010000002">
    <property type="protein sequence ID" value="KAK3359116.1"/>
    <property type="molecule type" value="Genomic_DNA"/>
</dbReference>
<comment type="caution">
    <text evidence="2">The sequence shown here is derived from an EMBL/GenBank/DDBJ whole genome shotgun (WGS) entry which is preliminary data.</text>
</comment>